<dbReference type="GO" id="GO:0006261">
    <property type="term" value="P:DNA-templated DNA replication"/>
    <property type="evidence" value="ECO:0007669"/>
    <property type="project" value="InterPro"/>
</dbReference>
<comment type="similarity">
    <text evidence="2 6">Belongs to the DNA polymerase epsilon subunit B family.</text>
</comment>
<evidence type="ECO:0000256" key="5">
    <source>
        <dbReference type="ARBA" id="ARBA00023242"/>
    </source>
</evidence>
<keyword evidence="9" id="KW-1185">Reference proteome</keyword>
<dbReference type="PANTHER" id="PTHR12708:SF0">
    <property type="entry name" value="DNA POLYMERASE EPSILON SUBUNIT 2"/>
    <property type="match status" value="1"/>
</dbReference>
<name>F2TVL8_SALR5</name>
<dbReference type="InParanoid" id="F2TVL8"/>
<comment type="subcellular location">
    <subcellularLocation>
        <location evidence="1 6">Nucleus</location>
    </subcellularLocation>
</comment>
<evidence type="ECO:0000259" key="7">
    <source>
        <dbReference type="Pfam" id="PF04042"/>
    </source>
</evidence>
<dbReference type="Gene3D" id="3.60.21.50">
    <property type="match status" value="1"/>
</dbReference>
<keyword evidence="5 6" id="KW-0539">Nucleus</keyword>
<dbReference type="PANTHER" id="PTHR12708">
    <property type="entry name" value="DNA POLYMERASE EPSILON SUBUNIT B"/>
    <property type="match status" value="1"/>
</dbReference>
<organism evidence="9">
    <name type="scientific">Salpingoeca rosetta (strain ATCC 50818 / BSB-021)</name>
    <dbReference type="NCBI Taxonomy" id="946362"/>
    <lineage>
        <taxon>Eukaryota</taxon>
        <taxon>Choanoflagellata</taxon>
        <taxon>Craspedida</taxon>
        <taxon>Salpingoecidae</taxon>
        <taxon>Salpingoeca</taxon>
    </lineage>
</organism>
<dbReference type="GO" id="GO:0042276">
    <property type="term" value="P:error-prone translesion synthesis"/>
    <property type="evidence" value="ECO:0007669"/>
    <property type="project" value="TreeGrafter"/>
</dbReference>
<dbReference type="Gene3D" id="1.10.8.60">
    <property type="match status" value="1"/>
</dbReference>
<evidence type="ECO:0000256" key="2">
    <source>
        <dbReference type="ARBA" id="ARBA00009560"/>
    </source>
</evidence>
<evidence type="ECO:0000256" key="3">
    <source>
        <dbReference type="ARBA" id="ARBA00022705"/>
    </source>
</evidence>
<dbReference type="KEGG" id="sre:PTSG_00131"/>
<dbReference type="FunCoup" id="F2TVL8">
    <property type="interactions" value="1138"/>
</dbReference>
<evidence type="ECO:0000256" key="4">
    <source>
        <dbReference type="ARBA" id="ARBA00023125"/>
    </source>
</evidence>
<keyword evidence="4 6" id="KW-0238">DNA-binding</keyword>
<evidence type="ECO:0000256" key="1">
    <source>
        <dbReference type="ARBA" id="ARBA00004123"/>
    </source>
</evidence>
<dbReference type="STRING" id="946362.F2TVL8"/>
<gene>
    <name evidence="8" type="ORF">PTSG_00131</name>
</gene>
<dbReference type="EMBL" id="GL832955">
    <property type="protein sequence ID" value="EGD72114.1"/>
    <property type="molecule type" value="Genomic_DNA"/>
</dbReference>
<evidence type="ECO:0000313" key="9">
    <source>
        <dbReference type="Proteomes" id="UP000007799"/>
    </source>
</evidence>
<dbReference type="OrthoDB" id="10254730at2759"/>
<dbReference type="Pfam" id="PF04042">
    <property type="entry name" value="DNA_pol_E_B"/>
    <property type="match status" value="1"/>
</dbReference>
<dbReference type="PIRSF" id="PIRSF000799">
    <property type="entry name" value="DNA_pol_eps_2"/>
    <property type="match status" value="1"/>
</dbReference>
<comment type="function">
    <text evidence="6">Participates in DNA repair and in chromosomal DNA replication.</text>
</comment>
<proteinExistence type="inferred from homology"/>
<dbReference type="RefSeq" id="XP_004998686.1">
    <property type="nucleotide sequence ID" value="XM_004998629.1"/>
</dbReference>
<accession>F2TVL8</accession>
<dbReference type="GeneID" id="16067368"/>
<keyword evidence="3 6" id="KW-0235">DNA replication</keyword>
<sequence length="564" mass="62897">MPLRGKRDLGALIRRKFKTSGLLLQRPARELLQDALSAVAREQDFAHVQKALSLVLDNINTLTLKSNAIDRDTMEQVLSALNNSGGTTSVLDRTKMFQIVNAFEVPAFDYDPDKKRFLPHKTAPTLAADADAKSAMFRHRFNAIRQRLLRRKEFATHASANSAAIKLTTVDALLGLSSSEFDDDDDSDSDANELDEDGVVERAQRRTKGPLVTVLGMISLLQEDKCFLEDPDGKVELVVQNAVFPDALLTETSIILVEGVYRDRKLYAHNIASPPAEPRAQTDNVFSGTNFFGGHFKEDDRAALIEEEMTQDSMFVILSDVWLDKPEVLAKLRTLFEGYSGAEPETVKYILMGNFLSAPYGKDARQTLEQCFNELADIIAQFNITSDIVLVPGPLDPGSPSILPRPPLPTTLTRRFRTRVPNATFTTNPARLRFGAQEIVLFREDLTSKLRRNCLLPPRDQDGNDAEDIKLHVIKTLVDQSTLVPLPLHVRPVMWGFSQALQLYPVPDVLVTGDRTDTSSMAYEGCVWLNPGAFFISDYSFLCFYPGRARADDPADTVEYCKVP</sequence>
<dbReference type="eggNOG" id="KOG3818">
    <property type="taxonomic scope" value="Eukaryota"/>
</dbReference>
<reference evidence="8" key="1">
    <citation type="submission" date="2009-08" db="EMBL/GenBank/DDBJ databases">
        <title>Annotation of Salpingoeca rosetta.</title>
        <authorList>
            <consortium name="The Broad Institute Genome Sequencing Platform"/>
            <person name="Russ C."/>
            <person name="Cuomo C."/>
            <person name="Burger G."/>
            <person name="Gray M.W."/>
            <person name="Holland P.W.H."/>
            <person name="King N."/>
            <person name="Lang F.B.F."/>
            <person name="Roger A.J."/>
            <person name="Ruiz-Trillo I."/>
            <person name="Young S.K."/>
            <person name="Zeng Q."/>
            <person name="Gargeya S."/>
            <person name="Alvarado L."/>
            <person name="Berlin A."/>
            <person name="Chapman S.B."/>
            <person name="Chen Z."/>
            <person name="Freedman E."/>
            <person name="Gellesch M."/>
            <person name="Goldberg J."/>
            <person name="Griggs A."/>
            <person name="Gujja S."/>
            <person name="Heilman E."/>
            <person name="Heiman D."/>
            <person name="Howarth C."/>
            <person name="Mehta T."/>
            <person name="Neiman D."/>
            <person name="Pearson M."/>
            <person name="Roberts A."/>
            <person name="Saif S."/>
            <person name="Shea T."/>
            <person name="Shenoy N."/>
            <person name="Sisk P."/>
            <person name="Stolte C."/>
            <person name="Sykes S."/>
            <person name="White J."/>
            <person name="Yandava C."/>
            <person name="Haas B."/>
            <person name="Nusbaum C."/>
            <person name="Birren B."/>
        </authorList>
    </citation>
    <scope>NUCLEOTIDE SEQUENCE [LARGE SCALE GENOMIC DNA]</scope>
    <source>
        <strain evidence="8">ATCC 50818</strain>
    </source>
</reference>
<evidence type="ECO:0000256" key="6">
    <source>
        <dbReference type="PIRNR" id="PIRNR000799"/>
    </source>
</evidence>
<evidence type="ECO:0000313" key="8">
    <source>
        <dbReference type="EMBL" id="EGD72114.1"/>
    </source>
</evidence>
<dbReference type="OMA" id="FFCEGCF"/>
<dbReference type="Proteomes" id="UP000007799">
    <property type="component" value="Unassembled WGS sequence"/>
</dbReference>
<dbReference type="InterPro" id="IPR007185">
    <property type="entry name" value="DNA_pol_a/d/e_bsu"/>
</dbReference>
<dbReference type="AlphaFoldDB" id="F2TVL8"/>
<dbReference type="InterPro" id="IPR016266">
    <property type="entry name" value="POLE2"/>
</dbReference>
<dbReference type="GO" id="GO:0003677">
    <property type="term" value="F:DNA binding"/>
    <property type="evidence" value="ECO:0007669"/>
    <property type="project" value="UniProtKB-UniRule"/>
</dbReference>
<protein>
    <recommendedName>
        <fullName evidence="6">DNA polymerase epsilon subunit</fullName>
    </recommendedName>
    <alternativeName>
        <fullName evidence="6">DNA polymerase II subunit 2</fullName>
    </alternativeName>
</protein>
<feature type="domain" description="DNA polymerase alpha/delta/epsilon subunit B" evidence="7">
    <location>
        <begin position="315"/>
        <end position="516"/>
    </location>
</feature>
<dbReference type="GO" id="GO:0008622">
    <property type="term" value="C:epsilon DNA polymerase complex"/>
    <property type="evidence" value="ECO:0007669"/>
    <property type="project" value="UniProtKB-UniRule"/>
</dbReference>